<feature type="compositionally biased region" description="Polar residues" evidence="8">
    <location>
        <begin position="282"/>
        <end position="301"/>
    </location>
</feature>
<feature type="compositionally biased region" description="Pro residues" evidence="8">
    <location>
        <begin position="379"/>
        <end position="388"/>
    </location>
</feature>
<dbReference type="PANTHER" id="PTHR24058:SF22">
    <property type="entry name" value="DUAL SPECIFICITY TYROSINE-PHOSPHORYLATION-REGULATED KINASE 4"/>
    <property type="match status" value="1"/>
</dbReference>
<dbReference type="FunFam" id="1.10.510.10:FF:000112">
    <property type="entry name" value="Putative dual specificity tyrosine-phosphorylation-regulated kinase 2"/>
    <property type="match status" value="1"/>
</dbReference>
<evidence type="ECO:0000313" key="11">
    <source>
        <dbReference type="Proteomes" id="UP001320245"/>
    </source>
</evidence>
<feature type="compositionally biased region" description="Low complexity" evidence="8">
    <location>
        <begin position="510"/>
        <end position="519"/>
    </location>
</feature>
<feature type="compositionally biased region" description="Polar residues" evidence="8">
    <location>
        <begin position="258"/>
        <end position="267"/>
    </location>
</feature>
<dbReference type="EMBL" id="JAJSPL020000027">
    <property type="protein sequence ID" value="KAK7737910.1"/>
    <property type="molecule type" value="Genomic_DNA"/>
</dbReference>
<dbReference type="Gene3D" id="1.10.510.10">
    <property type="entry name" value="Transferase(Phosphotransferase) domain 1"/>
    <property type="match status" value="1"/>
</dbReference>
<evidence type="ECO:0000256" key="8">
    <source>
        <dbReference type="SAM" id="MobiDB-lite"/>
    </source>
</evidence>
<comment type="similarity">
    <text evidence="1">Belongs to the protein kinase superfamily. CMGC Ser/Thr protein kinase family. MNB/DYRK subfamily.</text>
</comment>
<dbReference type="InterPro" id="IPR050494">
    <property type="entry name" value="Ser_Thr_dual-spec_kinase"/>
</dbReference>
<dbReference type="GO" id="GO:0005524">
    <property type="term" value="F:ATP binding"/>
    <property type="evidence" value="ECO:0007669"/>
    <property type="project" value="UniProtKB-UniRule"/>
</dbReference>
<evidence type="ECO:0000259" key="9">
    <source>
        <dbReference type="PROSITE" id="PS50011"/>
    </source>
</evidence>
<proteinExistence type="inferred from homology"/>
<feature type="region of interest" description="Disordered" evidence="8">
    <location>
        <begin position="98"/>
        <end position="346"/>
    </location>
</feature>
<feature type="compositionally biased region" description="Polar residues" evidence="8">
    <location>
        <begin position="631"/>
        <end position="653"/>
    </location>
</feature>
<feature type="region of interest" description="Disordered" evidence="8">
    <location>
        <begin position="1353"/>
        <end position="1431"/>
    </location>
</feature>
<feature type="compositionally biased region" description="Polar residues" evidence="8">
    <location>
        <begin position="604"/>
        <end position="619"/>
    </location>
</feature>
<accession>A0AAN9U2Q7</accession>
<feature type="compositionally biased region" description="Low complexity" evidence="8">
    <location>
        <begin position="389"/>
        <end position="400"/>
    </location>
</feature>
<dbReference type="GO" id="GO:0005737">
    <property type="term" value="C:cytoplasm"/>
    <property type="evidence" value="ECO:0007669"/>
    <property type="project" value="TreeGrafter"/>
</dbReference>
<dbReference type="Proteomes" id="UP001320245">
    <property type="component" value="Unassembled WGS sequence"/>
</dbReference>
<dbReference type="PROSITE" id="PS50011">
    <property type="entry name" value="PROTEIN_KINASE_DOM"/>
    <property type="match status" value="1"/>
</dbReference>
<keyword evidence="5 10" id="KW-0418">Kinase</keyword>
<keyword evidence="11" id="KW-1185">Reference proteome</keyword>
<evidence type="ECO:0000256" key="4">
    <source>
        <dbReference type="ARBA" id="ARBA00022741"/>
    </source>
</evidence>
<feature type="region of interest" description="Disordered" evidence="8">
    <location>
        <begin position="1"/>
        <end position="46"/>
    </location>
</feature>
<feature type="compositionally biased region" description="Polar residues" evidence="8">
    <location>
        <begin position="844"/>
        <end position="854"/>
    </location>
</feature>
<dbReference type="InterPro" id="IPR017441">
    <property type="entry name" value="Protein_kinase_ATP_BS"/>
</dbReference>
<dbReference type="CDD" id="cd14210">
    <property type="entry name" value="PKc_DYRK"/>
    <property type="match status" value="1"/>
</dbReference>
<keyword evidence="2 10" id="KW-0723">Serine/threonine-protein kinase</keyword>
<dbReference type="PROSITE" id="PS00108">
    <property type="entry name" value="PROTEIN_KINASE_ST"/>
    <property type="match status" value="1"/>
</dbReference>
<dbReference type="InterPro" id="IPR011009">
    <property type="entry name" value="Kinase-like_dom_sf"/>
</dbReference>
<dbReference type="PANTHER" id="PTHR24058">
    <property type="entry name" value="DUAL SPECIFICITY PROTEIN KINASE"/>
    <property type="match status" value="1"/>
</dbReference>
<dbReference type="Pfam" id="PF00069">
    <property type="entry name" value="Pkinase"/>
    <property type="match status" value="1"/>
</dbReference>
<protein>
    <submittedName>
        <fullName evidence="10">Serine/threonine protein kinase, CMGC, dual-specificity</fullName>
    </submittedName>
</protein>
<keyword evidence="4 7" id="KW-0547">Nucleotide-binding</keyword>
<organism evidence="10 11">
    <name type="scientific">Cytospora paraplurivora</name>
    <dbReference type="NCBI Taxonomy" id="2898453"/>
    <lineage>
        <taxon>Eukaryota</taxon>
        <taxon>Fungi</taxon>
        <taxon>Dikarya</taxon>
        <taxon>Ascomycota</taxon>
        <taxon>Pezizomycotina</taxon>
        <taxon>Sordariomycetes</taxon>
        <taxon>Sordariomycetidae</taxon>
        <taxon>Diaporthales</taxon>
        <taxon>Cytosporaceae</taxon>
        <taxon>Cytospora</taxon>
    </lineage>
</organism>
<dbReference type="InterPro" id="IPR000719">
    <property type="entry name" value="Prot_kinase_dom"/>
</dbReference>
<evidence type="ECO:0000256" key="6">
    <source>
        <dbReference type="ARBA" id="ARBA00022840"/>
    </source>
</evidence>
<dbReference type="PROSITE" id="PS00107">
    <property type="entry name" value="PROTEIN_KINASE_ATP"/>
    <property type="match status" value="1"/>
</dbReference>
<evidence type="ECO:0000256" key="1">
    <source>
        <dbReference type="ARBA" id="ARBA00008867"/>
    </source>
</evidence>
<feature type="compositionally biased region" description="Low complexity" evidence="8">
    <location>
        <begin position="165"/>
        <end position="178"/>
    </location>
</feature>
<keyword evidence="3" id="KW-0808">Transferase</keyword>
<dbReference type="SUPFAM" id="SSF56112">
    <property type="entry name" value="Protein kinase-like (PK-like)"/>
    <property type="match status" value="1"/>
</dbReference>
<sequence length="1431" mass="155394">MAPVTDKLGLSCFRSRQPGREIPSPTTRLHTKPSPSGGAPMLSASSQNNLPLFSFARNGDAISPGPVEQDPSSQYDFLPSVSFDDLQSSIESASGDFKLAQFPSPTGEGSILDSQGPGDVHFGDTPILSQNGGMTRAAPQPGKQQTLPNRSRAGSLLRSAPHRQSSTSSTASTMSAASEAPRGTATIRPRRQSQYPPVSNSNIGKGPPRKAPGAGVLDPSAFPNDSSVYRRPSLVSNMERNGQDPSRSSVDAGGHNLDSYQNMTTSRAAKVKTLSQPPPPRYSQTNTPADNSTLSVDQNRASALFPPSPRGSRQAPGTPGTGGSKRMSMMPSQHPLHATGLGARTVSPTDAQRMKRLSVMPISGNNPIVSANNSILVEPLPPPPPNDPRPSSRSPSMLPRKTSTPSSQRTTPDPNRKSYSSGFSVGSTTSYNTVRTSTGSLQPRVPQNGTSRLPAPKSLSSLPVSSQDEDQDVPPVPAIPKVYESPKDSPEQQQYFDKRKSALAHDESSIRSSSTGSLSGAPVQEPARVQRKESTRTGMQNRNLEQEKKSQPAQPRRTFRSMNLPPLTVGPLSAPTVNKIARLQHDQDPTGRNLGSPPARQMAKTPTTPLTASKSTFFSKNRVDKELASFRSKSSINRSQVESPLVVDSSTPDSVDESMNKSSVSPYLSSSVPKETGFEHANFKRSQTGPEIRDTEEGTSNPVVPQKPSGPRAQAQPSKSTPKPPAKAAPASPVQQDDPEEPEPPTPSSMTNLRRKLSLSWKRSNSKAASHAQDKASDNQGTRHDAMPPPRIPVSATTGDVASKTGSPGMAPKSSSSYLDSKRRKSSGSGLNAAMSHERKRSDVSQGVSGQAAKNNGDGAGNRAAVSHTSSVMHKFLRSKPSTTSVRHTNSWTADLDKDDLIAEEEMKKLGSRRKETELAAKTLDALLKRATPKERVSAQDAIRIAMLNIYERGEIIDYNDVYFCGTQNAQKVVGDLNTEVPNFGYDDERGDYTIVTGDHLAFRYEIIDVLGKGSFGQVVRCIDHKTGSLVAVKIIRNKKRFHQQALVEVNILQKLREWDPNNKHSMVNFTHSFYFRGHLCISTELLDMNLYEFIKANAFRGFSIKMIRRFTKQMLSSLNLLKQHKVIHCDLKPENILVRHPLHTEIKVIDFGSSCFENEKVYTYIQSRFYRSPEVILGMSYGMPIDMWSLGCILAELYTGVPIFPGENEQEQLACIMEVFGPPEKHLIEKSTRKKLFFDSMGKPRLTVSSKGRRRRPSSKTLQQVLKCEDEPFLDFIARCLRWDPDRRMKPEEAIRHEFITGQKTSVPLPRVATREQSPIKRHNTISTPRPLPEPPAAAAPLRVTSTIRPKDATNMLGTPAKTGTVIPPMGRRVSGAPGGPPKRTSTGTGGISSGPLGSNLPRAAGRTASSKQDLASLGATAAMSRRAGA</sequence>
<evidence type="ECO:0000256" key="5">
    <source>
        <dbReference type="ARBA" id="ARBA00022777"/>
    </source>
</evidence>
<name>A0AAN9U2Q7_9PEZI</name>
<feature type="domain" description="Protein kinase" evidence="9">
    <location>
        <begin position="1005"/>
        <end position="1301"/>
    </location>
</feature>
<dbReference type="InterPro" id="IPR008271">
    <property type="entry name" value="Ser/Thr_kinase_AS"/>
</dbReference>
<gene>
    <name evidence="10" type="primary">POM1</name>
    <name evidence="10" type="ORF">SLS53_006288</name>
</gene>
<reference evidence="10 11" key="1">
    <citation type="journal article" date="2023" name="PLoS ONE">
        <title>Cytospora paraplurivora sp. nov. isolated from orchards with fruit tree decline syndrome in Ontario, Canada.</title>
        <authorList>
            <person name="Ilyukhin E."/>
            <person name="Nguyen H.D.T."/>
            <person name="Castle A.J."/>
            <person name="Ellouze W."/>
        </authorList>
    </citation>
    <scope>NUCLEOTIDE SEQUENCE [LARGE SCALE GENOMIC DNA]</scope>
    <source>
        <strain evidence="10 11">FDS-564</strain>
    </source>
</reference>
<feature type="compositionally biased region" description="Polar residues" evidence="8">
    <location>
        <begin position="192"/>
        <end position="203"/>
    </location>
</feature>
<comment type="caution">
    <text evidence="10">The sequence shown here is derived from an EMBL/GenBank/DDBJ whole genome shotgun (WGS) entry which is preliminary data.</text>
</comment>
<dbReference type="GO" id="GO:0005856">
    <property type="term" value="C:cytoskeleton"/>
    <property type="evidence" value="ECO:0007669"/>
    <property type="project" value="TreeGrafter"/>
</dbReference>
<dbReference type="SMART" id="SM00220">
    <property type="entry name" value="S_TKc"/>
    <property type="match status" value="1"/>
</dbReference>
<evidence type="ECO:0000313" key="10">
    <source>
        <dbReference type="EMBL" id="KAK7737910.1"/>
    </source>
</evidence>
<keyword evidence="6 7" id="KW-0067">ATP-binding</keyword>
<evidence type="ECO:0000256" key="3">
    <source>
        <dbReference type="ARBA" id="ARBA00022679"/>
    </source>
</evidence>
<feature type="compositionally biased region" description="Polar residues" evidence="8">
    <location>
        <begin position="401"/>
        <end position="451"/>
    </location>
</feature>
<feature type="compositionally biased region" description="Polar residues" evidence="8">
    <location>
        <begin position="795"/>
        <end position="806"/>
    </location>
</feature>
<evidence type="ECO:0000256" key="7">
    <source>
        <dbReference type="PROSITE-ProRule" id="PRU10141"/>
    </source>
</evidence>
<feature type="compositionally biased region" description="Basic and acidic residues" evidence="8">
    <location>
        <begin position="484"/>
        <end position="509"/>
    </location>
</feature>
<feature type="compositionally biased region" description="Low complexity" evidence="8">
    <location>
        <begin position="662"/>
        <end position="673"/>
    </location>
</feature>
<feature type="region of interest" description="Disordered" evidence="8">
    <location>
        <begin position="55"/>
        <end position="74"/>
    </location>
</feature>
<dbReference type="GO" id="GO:0004674">
    <property type="term" value="F:protein serine/threonine kinase activity"/>
    <property type="evidence" value="ECO:0007669"/>
    <property type="project" value="UniProtKB-KW"/>
</dbReference>
<feature type="binding site" evidence="7">
    <location>
        <position position="1034"/>
    </location>
    <ligand>
        <name>ATP</name>
        <dbReference type="ChEBI" id="CHEBI:30616"/>
    </ligand>
</feature>
<feature type="compositionally biased region" description="Basic and acidic residues" evidence="8">
    <location>
        <begin position="772"/>
        <end position="786"/>
    </location>
</feature>
<feature type="region of interest" description="Disordered" evidence="8">
    <location>
        <begin position="374"/>
        <end position="869"/>
    </location>
</feature>
<evidence type="ECO:0000256" key="2">
    <source>
        <dbReference type="ARBA" id="ARBA00022527"/>
    </source>
</evidence>
<feature type="compositionally biased region" description="Polar residues" evidence="8">
    <location>
        <begin position="234"/>
        <end position="249"/>
    </location>
</feature>
<dbReference type="Gene3D" id="3.30.200.20">
    <property type="entry name" value="Phosphorylase Kinase, domain 1"/>
    <property type="match status" value="1"/>
</dbReference>